<dbReference type="EMBL" id="AWQQ01000004">
    <property type="protein sequence ID" value="PHJ39923.1"/>
    <property type="molecule type" value="Genomic_DNA"/>
</dbReference>
<name>A0A2C6MD82_9FIRM</name>
<dbReference type="EMBL" id="AWQQ01000089">
    <property type="protein sequence ID" value="PHJ37524.1"/>
    <property type="molecule type" value="Genomic_DNA"/>
</dbReference>
<gene>
    <name evidence="2" type="ORF">P378_00365</name>
    <name evidence="1" type="ORF">P378_15605</name>
</gene>
<accession>A0A2C6MD82</accession>
<dbReference type="InterPro" id="IPR036705">
    <property type="entry name" value="Ribosyl_crysJ1_sf"/>
</dbReference>
<dbReference type="AlphaFoldDB" id="A0A2C6MD82"/>
<keyword evidence="3" id="KW-1185">Reference proteome</keyword>
<evidence type="ECO:0000313" key="1">
    <source>
        <dbReference type="EMBL" id="PHJ37524.1"/>
    </source>
</evidence>
<sequence>MFSEDPEPYNSFGNGAAMRVSPAGFAVHSEWEAEELAETMTAVKLSGYALVTAS</sequence>
<dbReference type="RefSeq" id="WP_180260905.1">
    <property type="nucleotide sequence ID" value="NZ_AWQQ01000004.1"/>
</dbReference>
<evidence type="ECO:0000313" key="3">
    <source>
        <dbReference type="Proteomes" id="UP000222564"/>
    </source>
</evidence>
<evidence type="ECO:0000313" key="2">
    <source>
        <dbReference type="EMBL" id="PHJ39923.1"/>
    </source>
</evidence>
<organism evidence="1 3">
    <name type="scientific">Desulforamulus profundi</name>
    <dbReference type="NCBI Taxonomy" id="1383067"/>
    <lineage>
        <taxon>Bacteria</taxon>
        <taxon>Bacillati</taxon>
        <taxon>Bacillota</taxon>
        <taxon>Clostridia</taxon>
        <taxon>Eubacteriales</taxon>
        <taxon>Peptococcaceae</taxon>
        <taxon>Desulforamulus</taxon>
    </lineage>
</organism>
<reference evidence="1 3" key="1">
    <citation type="submission" date="2013-09" db="EMBL/GenBank/DDBJ databases">
        <title>Biodegradation of hydrocarbons in the deep terrestrial subsurface : characterization of a microbial consortium composed of two Desulfotomaculum species originating from a deep geological formation.</title>
        <authorList>
            <person name="Aullo T."/>
            <person name="Berlendis S."/>
            <person name="Lascourreges J.-F."/>
            <person name="Dessort D."/>
            <person name="Saint-Laurent S."/>
            <person name="Schraauwers B."/>
            <person name="Mas J."/>
            <person name="Magot M."/>
            <person name="Ranchou-Peyruse A."/>
        </authorList>
    </citation>
    <scope>NUCLEOTIDE SEQUENCE [LARGE SCALE GENOMIC DNA]</scope>
    <source>
        <strain evidence="1 3">Bs107</strain>
    </source>
</reference>
<dbReference type="SUPFAM" id="SSF101478">
    <property type="entry name" value="ADP-ribosylglycohydrolase"/>
    <property type="match status" value="1"/>
</dbReference>
<proteinExistence type="predicted"/>
<dbReference type="Gene3D" id="1.10.4080.10">
    <property type="entry name" value="ADP-ribosylation/Crystallin J1"/>
    <property type="match status" value="1"/>
</dbReference>
<comment type="caution">
    <text evidence="1">The sequence shown here is derived from an EMBL/GenBank/DDBJ whole genome shotgun (WGS) entry which is preliminary data.</text>
</comment>
<protein>
    <submittedName>
        <fullName evidence="1">Uncharacterized protein</fullName>
    </submittedName>
</protein>
<dbReference type="Proteomes" id="UP000222564">
    <property type="component" value="Unassembled WGS sequence"/>
</dbReference>